<dbReference type="PRINTS" id="PR01185">
    <property type="entry name" value="INTEGRINA"/>
</dbReference>
<feature type="region of interest" description="Disordered" evidence="5">
    <location>
        <begin position="576"/>
        <end position="715"/>
    </location>
</feature>
<accession>A0A2W1JIU8</accession>
<dbReference type="PANTHER" id="PTHR23221">
    <property type="entry name" value="GLYCOSYLPHOSPHATIDYLINOSITOL PHOSPHOLIPASE D"/>
    <property type="match status" value="1"/>
</dbReference>
<dbReference type="PRINTS" id="PR00313">
    <property type="entry name" value="CABNDNGRPT"/>
</dbReference>
<dbReference type="RefSeq" id="WP_110985854.1">
    <property type="nucleotide sequence ID" value="NZ_CAWNWM010000005.1"/>
</dbReference>
<organism evidence="6 7">
    <name type="scientific">Acaryochloris thomasi RCC1774</name>
    <dbReference type="NCBI Taxonomy" id="1764569"/>
    <lineage>
        <taxon>Bacteria</taxon>
        <taxon>Bacillati</taxon>
        <taxon>Cyanobacteriota</taxon>
        <taxon>Cyanophyceae</taxon>
        <taxon>Acaryochloridales</taxon>
        <taxon>Acaryochloridaceae</taxon>
        <taxon>Acaryochloris</taxon>
        <taxon>Acaryochloris thomasi</taxon>
    </lineage>
</organism>
<feature type="compositionally biased region" description="Low complexity" evidence="5">
    <location>
        <begin position="583"/>
        <end position="604"/>
    </location>
</feature>
<dbReference type="GO" id="GO:0016787">
    <property type="term" value="F:hydrolase activity"/>
    <property type="evidence" value="ECO:0007669"/>
    <property type="project" value="UniProtKB-KW"/>
</dbReference>
<dbReference type="GO" id="GO:0005509">
    <property type="term" value="F:calcium ion binding"/>
    <property type="evidence" value="ECO:0007669"/>
    <property type="project" value="InterPro"/>
</dbReference>
<protein>
    <submittedName>
        <fullName evidence="6">Bifunctional hemolysin/adenylate cyclase</fullName>
    </submittedName>
</protein>
<keyword evidence="1" id="KW-0732">Signal</keyword>
<sequence>MSQSSLDLSSLNGSNGFVINGIDISDQSGFSVSGAGDINGDGIDDLIIGAYLADPDSTNAAGESYIVFGSSNGFNSSLNLSDLNGSNGFTINGIDISDQSGFSVSSAGDVNGDGIDDLIIGAFAANPNGNNSGESYVVFGSSNGFSSSLNLSDLNGSNGFTINGIDPTDQSGVSVSSAGDVNGDGIDDLIIGARAANPDGNTVAGESYVVFGNSNGFSSSLNLSDLDGNDGFTINGVDPFDQSGFSVSGAGDINGDGIDDVIIGAMYADPDDNDAAGESYVVFGSSSGFDSTLNLSTLNGSNGFVIHGIDSMDQSGRSVSNAGDINGDGIDDLIIGALGADPDGSSSAGESYVVFGSSNGFSSTLNLSDLDGNNGFTISGIDPFDQSGYSVSSAGDVNGDGIDDLIIGARAAGPNGNLVAGESYVVFGNSNGFSSTLNLSNINGSNGFAINGINLEDQSGFSVSGAGDVNGDGLDDLIVGAPYADPGGNGAAGESYVIFGFESGSGATEGPDQLVGTPENDTLEGLAGDDLISGGNGADVLDGGLDNDTLLGETGNDTLLGNAGLDLLQGGGGSDSLSGGLGNDTLEGQSGNDTLLGDAGLDLLQGGGGSDSLSGGLDNDTLEGQGGNDTLLGNDGADSLRGGSGSDSLSGGLNNDTLEGQGGNDTLLGGSGNDSLIGASGSDRLQGGGGDDVLGGGGNNDTLEGQAGNDTLRGNSGFDSLAGAAGNDLLQGGLANDSLNGGSDNDTLEGQSGFDVLLGGSGNDILVGGSNNDTLTGGIGADTYRFDTGFNSLGTDTITDFASNDVLELSQSVFDLGGVAGTNIVASEFATVNSLVAAENSAALIVYNRNTGDLFFNANGSAAGLGTGGQFAQLENNFNLMAEHIELTA</sequence>
<keyword evidence="2" id="KW-0677">Repeat</keyword>
<proteinExistence type="predicted"/>
<comment type="caution">
    <text evidence="6">The sequence shown here is derived from an EMBL/GenBank/DDBJ whole genome shotgun (WGS) entry which is preliminary data.</text>
</comment>
<evidence type="ECO:0000313" key="6">
    <source>
        <dbReference type="EMBL" id="PZD73400.1"/>
    </source>
</evidence>
<dbReference type="SUPFAM" id="SSF51120">
    <property type="entry name" value="beta-Roll"/>
    <property type="match status" value="2"/>
</dbReference>
<name>A0A2W1JIU8_9CYAN</name>
<dbReference type="EMBL" id="PQWO01000005">
    <property type="protein sequence ID" value="PZD73400.1"/>
    <property type="molecule type" value="Genomic_DNA"/>
</dbReference>
<feature type="compositionally biased region" description="Low complexity" evidence="5">
    <location>
        <begin position="635"/>
        <end position="653"/>
    </location>
</feature>
<evidence type="ECO:0000256" key="5">
    <source>
        <dbReference type="SAM" id="MobiDB-lite"/>
    </source>
</evidence>
<dbReference type="SUPFAM" id="SSF69318">
    <property type="entry name" value="Integrin alpha N-terminal domain"/>
    <property type="match status" value="1"/>
</dbReference>
<evidence type="ECO:0000256" key="1">
    <source>
        <dbReference type="ARBA" id="ARBA00022729"/>
    </source>
</evidence>
<keyword evidence="3" id="KW-0378">Hydrolase</keyword>
<feature type="compositionally biased region" description="Gly residues" evidence="5">
    <location>
        <begin position="686"/>
        <end position="699"/>
    </location>
</feature>
<reference evidence="6 7" key="1">
    <citation type="journal article" date="2018" name="Sci. Rep.">
        <title>A novel species of the marine cyanobacterium Acaryochloris with a unique pigment content and lifestyle.</title>
        <authorList>
            <person name="Partensky F."/>
            <person name="Six C."/>
            <person name="Ratin M."/>
            <person name="Garczarek L."/>
            <person name="Vaulot D."/>
            <person name="Probert I."/>
            <person name="Calteau A."/>
            <person name="Gourvil P."/>
            <person name="Marie D."/>
            <person name="Grebert T."/>
            <person name="Bouchier C."/>
            <person name="Le Panse S."/>
            <person name="Gachenot M."/>
            <person name="Rodriguez F."/>
            <person name="Garrido J.L."/>
        </authorList>
    </citation>
    <scope>NUCLEOTIDE SEQUENCE [LARGE SCALE GENOMIC DNA]</scope>
    <source>
        <strain evidence="6 7">RCC1774</strain>
    </source>
</reference>
<dbReference type="Pfam" id="PF01839">
    <property type="entry name" value="FG-GAP"/>
    <property type="match status" value="7"/>
</dbReference>
<dbReference type="PANTHER" id="PTHR23221:SF7">
    <property type="entry name" value="PHOSPHATIDYLINOSITOL-GLYCAN-SPECIFIC PHOSPHOLIPASE D"/>
    <property type="match status" value="1"/>
</dbReference>
<evidence type="ECO:0000313" key="7">
    <source>
        <dbReference type="Proteomes" id="UP000248857"/>
    </source>
</evidence>
<dbReference type="InterPro" id="IPR028994">
    <property type="entry name" value="Integrin_alpha_N"/>
</dbReference>
<evidence type="ECO:0000256" key="3">
    <source>
        <dbReference type="ARBA" id="ARBA00022801"/>
    </source>
</evidence>
<dbReference type="GO" id="GO:0007155">
    <property type="term" value="P:cell adhesion"/>
    <property type="evidence" value="ECO:0007669"/>
    <property type="project" value="InterPro"/>
</dbReference>
<keyword evidence="4" id="KW-0325">Glycoprotein</keyword>
<dbReference type="InterPro" id="IPR013519">
    <property type="entry name" value="Int_alpha_beta-p"/>
</dbReference>
<dbReference type="SMART" id="SM00191">
    <property type="entry name" value="Int_alpha"/>
    <property type="match status" value="7"/>
</dbReference>
<evidence type="ECO:0000256" key="4">
    <source>
        <dbReference type="ARBA" id="ARBA00023180"/>
    </source>
</evidence>
<dbReference type="Gene3D" id="2.130.10.130">
    <property type="entry name" value="Integrin alpha, N-terminal"/>
    <property type="match status" value="6"/>
</dbReference>
<dbReference type="InterPro" id="IPR000413">
    <property type="entry name" value="Integrin_alpha"/>
</dbReference>
<dbReference type="InterPro" id="IPR011049">
    <property type="entry name" value="Serralysin-like_metalloprot_C"/>
</dbReference>
<dbReference type="Proteomes" id="UP000248857">
    <property type="component" value="Unassembled WGS sequence"/>
</dbReference>
<evidence type="ECO:0000256" key="2">
    <source>
        <dbReference type="ARBA" id="ARBA00022737"/>
    </source>
</evidence>
<dbReference type="PROSITE" id="PS00330">
    <property type="entry name" value="HEMOLYSIN_CALCIUM"/>
    <property type="match status" value="8"/>
</dbReference>
<keyword evidence="7" id="KW-1185">Reference proteome</keyword>
<gene>
    <name evidence="6" type="primary">cya_7</name>
    <name evidence="6" type="ORF">C1752_01880</name>
</gene>
<dbReference type="InterPro" id="IPR001343">
    <property type="entry name" value="Hemolysn_Ca-bd"/>
</dbReference>
<dbReference type="InterPro" id="IPR018511">
    <property type="entry name" value="Hemolysin-typ_Ca-bd_CS"/>
</dbReference>
<dbReference type="Gene3D" id="2.150.10.10">
    <property type="entry name" value="Serralysin-like metalloprotease, C-terminal"/>
    <property type="match status" value="3"/>
</dbReference>
<dbReference type="GO" id="GO:0008305">
    <property type="term" value="C:integrin complex"/>
    <property type="evidence" value="ECO:0007669"/>
    <property type="project" value="InterPro"/>
</dbReference>
<dbReference type="PROSITE" id="PS51470">
    <property type="entry name" value="FG_GAP"/>
    <property type="match status" value="6"/>
</dbReference>
<dbReference type="InterPro" id="IPR013517">
    <property type="entry name" value="FG-GAP"/>
</dbReference>
<dbReference type="OrthoDB" id="528455at2"/>
<dbReference type="Pfam" id="PF00353">
    <property type="entry name" value="HemolysinCabind"/>
    <property type="match status" value="7"/>
</dbReference>
<dbReference type="AlphaFoldDB" id="A0A2W1JIU8"/>